<sequence>MFISDRRLLVVGIDHGFSMMKTPHATFENGVEKLGGEATLSNNTLIYQGNYYKVGEGRLPLMQTKTENENYFLLTLAAIAKEMDIYQQCKANVILAVGLPFSRFGREKEDFYHYLLRNEKIQFSYSGREYEIRIIDVFVFPQCYAAIADKLREYGRENLIVDIGSKTIDVIHTRNYVPVESESTSIPAALIQCMEGIKSNVYQNCNRRVSEDMIQQMILEKDVNIPTDCRVIIKAGLADFAKGMEAKLAELGFDFEMFTVIYAGGGATLMKNYGTLKSANIHYLEDIRANAKGYEFLAKQKGKF</sequence>
<evidence type="ECO:0008006" key="5">
    <source>
        <dbReference type="Google" id="ProtNLM"/>
    </source>
</evidence>
<protein>
    <recommendedName>
        <fullName evidence="5">Plasmid segregation actin-type ATPase ParM</fullName>
    </recommendedName>
</protein>
<dbReference type="Gene3D" id="3.30.420.40">
    <property type="match status" value="2"/>
</dbReference>
<dbReference type="EMBL" id="BRPJ01000002">
    <property type="protein sequence ID" value="GLB28179.1"/>
    <property type="molecule type" value="Genomic_DNA"/>
</dbReference>
<evidence type="ECO:0000313" key="4">
    <source>
        <dbReference type="Proteomes" id="UP001419084"/>
    </source>
</evidence>
<keyword evidence="4" id="KW-1185">Reference proteome</keyword>
<accession>A0ABQ5LZK2</accession>
<dbReference type="Pfam" id="PF17989">
    <property type="entry name" value="ALP_N"/>
    <property type="match status" value="1"/>
</dbReference>
<comment type="caution">
    <text evidence="3">The sequence shown here is derived from an EMBL/GenBank/DDBJ whole genome shotgun (WGS) entry which is preliminary data.</text>
</comment>
<dbReference type="RefSeq" id="WP_346064385.1">
    <property type="nucleotide sequence ID" value="NZ_BRPJ01000002.1"/>
</dbReference>
<gene>
    <name evidence="3" type="ORF">LAD12857_01020</name>
</gene>
<evidence type="ECO:0000259" key="2">
    <source>
        <dbReference type="Pfam" id="PF21522"/>
    </source>
</evidence>
<dbReference type="SUPFAM" id="SSF53067">
    <property type="entry name" value="Actin-like ATPase domain"/>
    <property type="match status" value="2"/>
</dbReference>
<dbReference type="Pfam" id="PF21522">
    <property type="entry name" value="MreB-like_C"/>
    <property type="match status" value="1"/>
</dbReference>
<evidence type="ECO:0000313" key="3">
    <source>
        <dbReference type="EMBL" id="GLB28179.1"/>
    </source>
</evidence>
<dbReference type="Proteomes" id="UP001419084">
    <property type="component" value="Unassembled WGS sequence"/>
</dbReference>
<feature type="domain" description="Actin homologue MreB-like C-terminal" evidence="2">
    <location>
        <begin position="160"/>
        <end position="272"/>
    </location>
</feature>
<dbReference type="InterPro" id="IPR040607">
    <property type="entry name" value="ALP_N"/>
</dbReference>
<name>A0ABQ5LZK2_9FIRM</name>
<proteinExistence type="predicted"/>
<dbReference type="CDD" id="cd10227">
    <property type="entry name" value="ASKHA_NBD_ParM-like"/>
    <property type="match status" value="1"/>
</dbReference>
<dbReference type="InterPro" id="IPR043129">
    <property type="entry name" value="ATPase_NBD"/>
</dbReference>
<evidence type="ECO:0000259" key="1">
    <source>
        <dbReference type="Pfam" id="PF17989"/>
    </source>
</evidence>
<feature type="domain" description="Actin-like protein N-terminal" evidence="1">
    <location>
        <begin position="46"/>
        <end position="144"/>
    </location>
</feature>
<organism evidence="3 4">
    <name type="scientific">Lacrimispora amygdalina</name>
    <dbReference type="NCBI Taxonomy" id="253257"/>
    <lineage>
        <taxon>Bacteria</taxon>
        <taxon>Bacillati</taxon>
        <taxon>Bacillota</taxon>
        <taxon>Clostridia</taxon>
        <taxon>Lachnospirales</taxon>
        <taxon>Lachnospiraceae</taxon>
        <taxon>Lacrimispora</taxon>
    </lineage>
</organism>
<dbReference type="InterPro" id="IPR049067">
    <property type="entry name" value="MreB-like_C"/>
</dbReference>
<reference evidence="3 4" key="1">
    <citation type="journal article" date="2024" name="Int. J. Syst. Evol. Microbiol.">
        <title>Lacrimispora brassicae sp. nov. isolated from fermented cabbage, and proposal of Clostridium indicum Gundawar et al. 2019 and Clostridium methoxybenzovorans Mechichi et al. 1999 as heterotypic synonyms of Lacrimispora amygdalina (Parshina et al. 2003) Haas and Blanchard 2020 and Lacrimispora indolis (McClung and McCoy 1957) Haas and Blanchard 2020, respectively.</title>
        <authorList>
            <person name="Kobayashi H."/>
            <person name="Tanizawa Y."/>
            <person name="Sakamoto M."/>
            <person name="Ohkuma M."/>
            <person name="Tohno M."/>
        </authorList>
    </citation>
    <scope>NUCLEOTIDE SEQUENCE [LARGE SCALE GENOMIC DNA]</scope>
    <source>
        <strain evidence="3 4">DSM 12857</strain>
    </source>
</reference>